<evidence type="ECO:0000256" key="5">
    <source>
        <dbReference type="SAM" id="Phobius"/>
    </source>
</evidence>
<feature type="transmembrane region" description="Helical" evidence="5">
    <location>
        <begin position="134"/>
        <end position="152"/>
    </location>
</feature>
<evidence type="ECO:0000313" key="6">
    <source>
        <dbReference type="EMBL" id="NHC13204.1"/>
    </source>
</evidence>
<dbReference type="RefSeq" id="WP_166280476.1">
    <property type="nucleotide sequence ID" value="NZ_JAANNP010000002.1"/>
</dbReference>
<dbReference type="Proteomes" id="UP000800981">
    <property type="component" value="Unassembled WGS sequence"/>
</dbReference>
<evidence type="ECO:0000313" key="7">
    <source>
        <dbReference type="Proteomes" id="UP000800981"/>
    </source>
</evidence>
<protein>
    <submittedName>
        <fullName evidence="6">Energy-coupling factor transporter transmembrane protein EcfT</fullName>
    </submittedName>
</protein>
<evidence type="ECO:0000256" key="1">
    <source>
        <dbReference type="ARBA" id="ARBA00004141"/>
    </source>
</evidence>
<evidence type="ECO:0000256" key="4">
    <source>
        <dbReference type="ARBA" id="ARBA00023136"/>
    </source>
</evidence>
<name>A0ABX0GQS9_9ACTN</name>
<dbReference type="CDD" id="cd16914">
    <property type="entry name" value="EcfT"/>
    <property type="match status" value="1"/>
</dbReference>
<gene>
    <name evidence="6" type="ORF">G9H71_05340</name>
</gene>
<feature type="transmembrane region" description="Helical" evidence="5">
    <location>
        <begin position="223"/>
        <end position="246"/>
    </location>
</feature>
<proteinExistence type="predicted"/>
<sequence length="251" mass="25535">MPTPGDARSTAPLARFNPVAALGACLVLAAAALAARDAVTEALLLVPVAGGVLLARVGPRALARRGWPVLLGALSVFLSNALLAPGPGLAVADAAPLVLRVVVIALPGLLVATTVDPTDLADALVQRLHAPARFAYGTLAALRLMPLLAAEWRALGLARRARGVDAGRNPVAALRLFAGQAFALFVAAVRRAARLATAMDARGFDTAGPRTIARAQPFGRRDALLLGATLLLAVAATATSVALGTWEPVLG</sequence>
<dbReference type="EMBL" id="JAANNP010000002">
    <property type="protein sequence ID" value="NHC13204.1"/>
    <property type="molecule type" value="Genomic_DNA"/>
</dbReference>
<keyword evidence="2 5" id="KW-0812">Transmembrane</keyword>
<evidence type="ECO:0000256" key="3">
    <source>
        <dbReference type="ARBA" id="ARBA00022989"/>
    </source>
</evidence>
<reference evidence="6 7" key="1">
    <citation type="submission" date="2020-03" db="EMBL/GenBank/DDBJ databases">
        <title>Two novel Motilibacter sp.</title>
        <authorList>
            <person name="Liu S."/>
        </authorList>
    </citation>
    <scope>NUCLEOTIDE SEQUENCE [LARGE SCALE GENOMIC DNA]</scope>
    <source>
        <strain evidence="6 7">E257</strain>
    </source>
</reference>
<accession>A0ABX0GQS9</accession>
<comment type="caution">
    <text evidence="6">The sequence shown here is derived from an EMBL/GenBank/DDBJ whole genome shotgun (WGS) entry which is preliminary data.</text>
</comment>
<dbReference type="InterPro" id="IPR003339">
    <property type="entry name" value="ABC/ECF_trnsptr_transmembrane"/>
</dbReference>
<keyword evidence="7" id="KW-1185">Reference proteome</keyword>
<feature type="transmembrane region" description="Helical" evidence="5">
    <location>
        <begin position="172"/>
        <end position="189"/>
    </location>
</feature>
<dbReference type="PANTHER" id="PTHR33514">
    <property type="entry name" value="PROTEIN ABCI12, CHLOROPLASTIC"/>
    <property type="match status" value="1"/>
</dbReference>
<organism evidence="6 7">
    <name type="scientific">Motilibacter deserti</name>
    <dbReference type="NCBI Taxonomy" id="2714956"/>
    <lineage>
        <taxon>Bacteria</taxon>
        <taxon>Bacillati</taxon>
        <taxon>Actinomycetota</taxon>
        <taxon>Actinomycetes</taxon>
        <taxon>Motilibacterales</taxon>
        <taxon>Motilibacteraceae</taxon>
        <taxon>Motilibacter</taxon>
    </lineage>
</organism>
<feature type="transmembrane region" description="Helical" evidence="5">
    <location>
        <begin position="69"/>
        <end position="88"/>
    </location>
</feature>
<feature type="transmembrane region" description="Helical" evidence="5">
    <location>
        <begin position="94"/>
        <end position="113"/>
    </location>
</feature>
<evidence type="ECO:0000256" key="2">
    <source>
        <dbReference type="ARBA" id="ARBA00022692"/>
    </source>
</evidence>
<comment type="subcellular location">
    <subcellularLocation>
        <location evidence="1">Membrane</location>
        <topology evidence="1">Multi-pass membrane protein</topology>
    </subcellularLocation>
</comment>
<feature type="transmembrane region" description="Helical" evidence="5">
    <location>
        <begin position="44"/>
        <end position="62"/>
    </location>
</feature>
<dbReference type="Pfam" id="PF02361">
    <property type="entry name" value="CbiQ"/>
    <property type="match status" value="1"/>
</dbReference>
<keyword evidence="4 5" id="KW-0472">Membrane</keyword>
<keyword evidence="3 5" id="KW-1133">Transmembrane helix</keyword>
<dbReference type="PANTHER" id="PTHR33514:SF13">
    <property type="entry name" value="PROTEIN ABCI12, CHLOROPLASTIC"/>
    <property type="match status" value="1"/>
</dbReference>